<gene>
    <name evidence="2" type="ORF">GCM10010326_70470</name>
</gene>
<dbReference type="Gene3D" id="1.10.260.40">
    <property type="entry name" value="lambda repressor-like DNA-binding domains"/>
    <property type="match status" value="1"/>
</dbReference>
<dbReference type="Pfam" id="PF13560">
    <property type="entry name" value="HTH_31"/>
    <property type="match status" value="1"/>
</dbReference>
<dbReference type="InterPro" id="IPR010982">
    <property type="entry name" value="Lambda_DNA-bd_dom_sf"/>
</dbReference>
<dbReference type="Proteomes" id="UP000600946">
    <property type="component" value="Unassembled WGS sequence"/>
</dbReference>
<evidence type="ECO:0000313" key="3">
    <source>
        <dbReference type="Proteomes" id="UP000600946"/>
    </source>
</evidence>
<dbReference type="InterPro" id="IPR043917">
    <property type="entry name" value="DUF5753"/>
</dbReference>
<dbReference type="Pfam" id="PF19054">
    <property type="entry name" value="DUF5753"/>
    <property type="match status" value="1"/>
</dbReference>
<feature type="domain" description="HTH cro/C1-type" evidence="1">
    <location>
        <begin position="63"/>
        <end position="117"/>
    </location>
</feature>
<proteinExistence type="predicted"/>
<dbReference type="CDD" id="cd00093">
    <property type="entry name" value="HTH_XRE"/>
    <property type="match status" value="1"/>
</dbReference>
<comment type="caution">
    <text evidence="2">The sequence shown here is derived from an EMBL/GenBank/DDBJ whole genome shotgun (WGS) entry which is preliminary data.</text>
</comment>
<dbReference type="SUPFAM" id="SSF47413">
    <property type="entry name" value="lambda repressor-like DNA-binding domains"/>
    <property type="match status" value="1"/>
</dbReference>
<keyword evidence="3" id="KW-1185">Reference proteome</keyword>
<dbReference type="EMBL" id="BMUU01000018">
    <property type="protein sequence ID" value="GGY65773.1"/>
    <property type="molecule type" value="Genomic_DNA"/>
</dbReference>
<dbReference type="PROSITE" id="PS50943">
    <property type="entry name" value="HTH_CROC1"/>
    <property type="match status" value="1"/>
</dbReference>
<dbReference type="InterPro" id="IPR001387">
    <property type="entry name" value="Cro/C1-type_HTH"/>
</dbReference>
<evidence type="ECO:0000313" key="2">
    <source>
        <dbReference type="EMBL" id="GGY65773.1"/>
    </source>
</evidence>
<name>A0ABQ3ARQ2_9ACTN</name>
<accession>A0ABQ3ARQ2</accession>
<reference evidence="3" key="1">
    <citation type="journal article" date="2019" name="Int. J. Syst. Evol. Microbiol.">
        <title>The Global Catalogue of Microorganisms (GCM) 10K type strain sequencing project: providing services to taxonomists for standard genome sequencing and annotation.</title>
        <authorList>
            <consortium name="The Broad Institute Genomics Platform"/>
            <consortium name="The Broad Institute Genome Sequencing Center for Infectious Disease"/>
            <person name="Wu L."/>
            <person name="Ma J."/>
        </authorList>
    </citation>
    <scope>NUCLEOTIDE SEQUENCE [LARGE SCALE GENOMIC DNA]</scope>
    <source>
        <strain evidence="3">JCM 4594</strain>
    </source>
</reference>
<evidence type="ECO:0000259" key="1">
    <source>
        <dbReference type="PROSITE" id="PS50943"/>
    </source>
</evidence>
<dbReference type="SMART" id="SM00530">
    <property type="entry name" value="HTH_XRE"/>
    <property type="match status" value="1"/>
</dbReference>
<organism evidence="2 3">
    <name type="scientific">Streptomyces xanthochromogenes</name>
    <dbReference type="NCBI Taxonomy" id="67384"/>
    <lineage>
        <taxon>Bacteria</taxon>
        <taxon>Bacillati</taxon>
        <taxon>Actinomycetota</taxon>
        <taxon>Actinomycetes</taxon>
        <taxon>Kitasatosporales</taxon>
        <taxon>Streptomycetaceae</taxon>
        <taxon>Streptomyces</taxon>
    </lineage>
</organism>
<sequence>MLCGASWKVGHNVGTAQQWDGRRNREGGRVARWGGTLVQAQREGSMPPRSYPTARQKRLGTELRKMRERAGMSGSEAAAFLGGERAQISHIESGRYGVSSERVRRLAVHYSSTDKYLVEELAKMADERGKGWWEDYRGVLTPGNLDLAELEFHATRLRGIYMLHVPGVLQTSAYARGLIQSGVATLPTDELNKRVEHRMRRRAIFDRPNPAPFEAFIHEAALRMRYCAADTMREQLDFLTEASQWPSVTIRVIPFDAQITGSVHSMQYAVAPVPALDTVQIDSAFDGGFLDAEAQLTTYRELLSSIESISLGVEESCKYIQRIAQEM</sequence>
<protein>
    <submittedName>
        <fullName evidence="2">Transcriptional regulator</fullName>
    </submittedName>
</protein>